<comment type="caution">
    <text evidence="2">The sequence shown here is derived from an EMBL/GenBank/DDBJ whole genome shotgun (WGS) entry which is preliminary data.</text>
</comment>
<evidence type="ECO:0000256" key="1">
    <source>
        <dbReference type="SAM" id="Phobius"/>
    </source>
</evidence>
<feature type="transmembrane region" description="Helical" evidence="1">
    <location>
        <begin position="20"/>
        <end position="40"/>
    </location>
</feature>
<sequence>MKSFVRGFTSLKSNCGGYLFFFFFTGADFFLGIDFDFAGFKGDEFF</sequence>
<accession>M6W0H5</accession>
<keyword evidence="1" id="KW-0472">Membrane</keyword>
<keyword evidence="1" id="KW-1133">Transmembrane helix</keyword>
<organism evidence="2 3">
    <name type="scientific">Leptospira borgpetersenii serovar Pomona str. 200901868</name>
    <dbReference type="NCBI Taxonomy" id="1192866"/>
    <lineage>
        <taxon>Bacteria</taxon>
        <taxon>Pseudomonadati</taxon>
        <taxon>Spirochaetota</taxon>
        <taxon>Spirochaetia</taxon>
        <taxon>Leptospirales</taxon>
        <taxon>Leptospiraceae</taxon>
        <taxon>Leptospira</taxon>
    </lineage>
</organism>
<dbReference type="EMBL" id="AKWF02000057">
    <property type="protein sequence ID" value="EMO63262.1"/>
    <property type="molecule type" value="Genomic_DNA"/>
</dbReference>
<gene>
    <name evidence="2" type="ORF">LEP1GSC133_2138</name>
</gene>
<evidence type="ECO:0000313" key="3">
    <source>
        <dbReference type="Proteomes" id="UP000012159"/>
    </source>
</evidence>
<evidence type="ECO:0000313" key="2">
    <source>
        <dbReference type="EMBL" id="EMO63262.1"/>
    </source>
</evidence>
<proteinExistence type="predicted"/>
<dbReference type="Proteomes" id="UP000012159">
    <property type="component" value="Unassembled WGS sequence"/>
</dbReference>
<dbReference type="AlphaFoldDB" id="M6W0H5"/>
<reference evidence="2 3" key="1">
    <citation type="submission" date="2013-01" db="EMBL/GenBank/DDBJ databases">
        <authorList>
            <person name="Harkins D.M."/>
            <person name="Durkin A.S."/>
            <person name="Brinkac L.M."/>
            <person name="Haft D.H."/>
            <person name="Selengut J.D."/>
            <person name="Sanka R."/>
            <person name="DePew J."/>
            <person name="Purushe J."/>
            <person name="Picardeau M."/>
            <person name="Werts C."/>
            <person name="Goarant C."/>
            <person name="Vinetz J.M."/>
            <person name="Sutton G.G."/>
            <person name="Nierman W.C."/>
            <person name="Fouts D.E."/>
        </authorList>
    </citation>
    <scope>NUCLEOTIDE SEQUENCE [LARGE SCALE GENOMIC DNA]</scope>
    <source>
        <strain evidence="2 3">200901868</strain>
    </source>
</reference>
<keyword evidence="1" id="KW-0812">Transmembrane</keyword>
<name>M6W0H5_LEPBO</name>
<protein>
    <submittedName>
        <fullName evidence="2">Uncharacterized protein</fullName>
    </submittedName>
</protein>